<dbReference type="Proteomes" id="UP000789920">
    <property type="component" value="Unassembled WGS sequence"/>
</dbReference>
<sequence length="135" mass="14788">NLLAAITQLIQTQQGLADTINMGGNANINANTQNVPNNNANNNVSKISIRIPTYRGEPKENVVAWLLQVQKLQQQKIMHSLPIEIVLQQLSAKHFSPQLSVLPSSATQETTPDWGLKHATRTEIAYQAPAALEEA</sequence>
<evidence type="ECO:0000313" key="1">
    <source>
        <dbReference type="EMBL" id="CAG8819949.1"/>
    </source>
</evidence>
<gene>
    <name evidence="1" type="ORF">RPERSI_LOCUS25248</name>
</gene>
<dbReference type="EMBL" id="CAJVQC010082955">
    <property type="protein sequence ID" value="CAG8819949.1"/>
    <property type="molecule type" value="Genomic_DNA"/>
</dbReference>
<protein>
    <submittedName>
        <fullName evidence="1">13550_t:CDS:1</fullName>
    </submittedName>
</protein>
<reference evidence="1" key="1">
    <citation type="submission" date="2021-06" db="EMBL/GenBank/DDBJ databases">
        <authorList>
            <person name="Kallberg Y."/>
            <person name="Tangrot J."/>
            <person name="Rosling A."/>
        </authorList>
    </citation>
    <scope>NUCLEOTIDE SEQUENCE</scope>
    <source>
        <strain evidence="1">MA461A</strain>
    </source>
</reference>
<comment type="caution">
    <text evidence="1">The sequence shown here is derived from an EMBL/GenBank/DDBJ whole genome shotgun (WGS) entry which is preliminary data.</text>
</comment>
<proteinExistence type="predicted"/>
<organism evidence="1 2">
    <name type="scientific">Racocetra persica</name>
    <dbReference type="NCBI Taxonomy" id="160502"/>
    <lineage>
        <taxon>Eukaryota</taxon>
        <taxon>Fungi</taxon>
        <taxon>Fungi incertae sedis</taxon>
        <taxon>Mucoromycota</taxon>
        <taxon>Glomeromycotina</taxon>
        <taxon>Glomeromycetes</taxon>
        <taxon>Diversisporales</taxon>
        <taxon>Gigasporaceae</taxon>
        <taxon>Racocetra</taxon>
    </lineage>
</organism>
<accession>A0ACA9S0K3</accession>
<name>A0ACA9S0K3_9GLOM</name>
<keyword evidence="2" id="KW-1185">Reference proteome</keyword>
<evidence type="ECO:0000313" key="2">
    <source>
        <dbReference type="Proteomes" id="UP000789920"/>
    </source>
</evidence>
<feature type="non-terminal residue" evidence="1">
    <location>
        <position position="1"/>
    </location>
</feature>